<dbReference type="InterPro" id="IPR000014">
    <property type="entry name" value="PAS"/>
</dbReference>
<dbReference type="PROSITE" id="PS50887">
    <property type="entry name" value="GGDEF"/>
    <property type="match status" value="1"/>
</dbReference>
<name>A0A1M4VBR8_MARH1</name>
<dbReference type="RefSeq" id="WP_072863873.1">
    <property type="nucleotide sequence ID" value="NZ_FQUI01000010.1"/>
</dbReference>
<dbReference type="InterPro" id="IPR001638">
    <property type="entry name" value="Solute-binding_3/MltF_N"/>
</dbReference>
<dbReference type="PANTHER" id="PTHR45138">
    <property type="entry name" value="REGULATORY COMPONENTS OF SENSORY TRANSDUCTION SYSTEM"/>
    <property type="match status" value="1"/>
</dbReference>
<protein>
    <submittedName>
        <fullName evidence="5">PAS domain S-box-containing protein/diguanylate cyclase (GGDEF) domain-containing protein</fullName>
    </submittedName>
</protein>
<dbReference type="PROSITE" id="PS50113">
    <property type="entry name" value="PAC"/>
    <property type="match status" value="1"/>
</dbReference>
<dbReference type="PANTHER" id="PTHR45138:SF9">
    <property type="entry name" value="DIGUANYLATE CYCLASE DGCM-RELATED"/>
    <property type="match status" value="1"/>
</dbReference>
<dbReference type="Gene3D" id="3.40.190.10">
    <property type="entry name" value="Periplasmic binding protein-like II"/>
    <property type="match status" value="2"/>
</dbReference>
<dbReference type="OrthoDB" id="9805474at2"/>
<dbReference type="SMART" id="SM00267">
    <property type="entry name" value="GGDEF"/>
    <property type="match status" value="1"/>
</dbReference>
<organism evidence="5 6">
    <name type="scientific">Marinitoga hydrogenitolerans (strain DSM 16785 / JCM 12826 / AT1271)</name>
    <dbReference type="NCBI Taxonomy" id="1122195"/>
    <lineage>
        <taxon>Bacteria</taxon>
        <taxon>Thermotogati</taxon>
        <taxon>Thermotogota</taxon>
        <taxon>Thermotogae</taxon>
        <taxon>Petrotogales</taxon>
        <taxon>Petrotogaceae</taxon>
        <taxon>Marinitoga</taxon>
    </lineage>
</organism>
<dbReference type="InterPro" id="IPR043128">
    <property type="entry name" value="Rev_trsase/Diguanyl_cyclase"/>
</dbReference>
<dbReference type="NCBIfam" id="TIGR00229">
    <property type="entry name" value="sensory_box"/>
    <property type="match status" value="1"/>
</dbReference>
<feature type="coiled-coil region" evidence="1">
    <location>
        <begin position="298"/>
        <end position="332"/>
    </location>
</feature>
<gene>
    <name evidence="5" type="ORF">SAMN02745164_00897</name>
</gene>
<evidence type="ECO:0000313" key="5">
    <source>
        <dbReference type="EMBL" id="SHE66320.1"/>
    </source>
</evidence>
<keyword evidence="2" id="KW-0812">Transmembrane</keyword>
<comment type="caution">
    <text evidence="5">The sequence shown here is derived from an EMBL/GenBank/DDBJ whole genome shotgun (WGS) entry which is preliminary data.</text>
</comment>
<proteinExistence type="predicted"/>
<feature type="domain" description="GGDEF" evidence="4">
    <location>
        <begin position="478"/>
        <end position="601"/>
    </location>
</feature>
<dbReference type="GO" id="GO:0052621">
    <property type="term" value="F:diguanylate cyclase activity"/>
    <property type="evidence" value="ECO:0007669"/>
    <property type="project" value="TreeGrafter"/>
</dbReference>
<dbReference type="GO" id="GO:0005886">
    <property type="term" value="C:plasma membrane"/>
    <property type="evidence" value="ECO:0007669"/>
    <property type="project" value="TreeGrafter"/>
</dbReference>
<feature type="transmembrane region" description="Helical" evidence="2">
    <location>
        <begin position="251"/>
        <end position="272"/>
    </location>
</feature>
<keyword evidence="2" id="KW-1133">Transmembrane helix</keyword>
<reference evidence="5" key="1">
    <citation type="submission" date="2016-11" db="EMBL/GenBank/DDBJ databases">
        <authorList>
            <person name="Varghese N."/>
            <person name="Submissions S."/>
        </authorList>
    </citation>
    <scope>NUCLEOTIDE SEQUENCE [LARGE SCALE GENOMIC DNA]</scope>
    <source>
        <strain evidence="5">DSM 16785</strain>
    </source>
</reference>
<dbReference type="SUPFAM" id="SSF55073">
    <property type="entry name" value="Nucleotide cyclase"/>
    <property type="match status" value="1"/>
</dbReference>
<dbReference type="InterPro" id="IPR050469">
    <property type="entry name" value="Diguanylate_Cyclase"/>
</dbReference>
<dbReference type="CDD" id="cd01949">
    <property type="entry name" value="GGDEF"/>
    <property type="match status" value="1"/>
</dbReference>
<dbReference type="InterPro" id="IPR000160">
    <property type="entry name" value="GGDEF_dom"/>
</dbReference>
<dbReference type="Gene3D" id="3.30.70.270">
    <property type="match status" value="1"/>
</dbReference>
<evidence type="ECO:0000313" key="6">
    <source>
        <dbReference type="Proteomes" id="UP000184334"/>
    </source>
</evidence>
<keyword evidence="1" id="KW-0175">Coiled coil</keyword>
<dbReference type="SUPFAM" id="SSF55785">
    <property type="entry name" value="PYP-like sensor domain (PAS domain)"/>
    <property type="match status" value="1"/>
</dbReference>
<dbReference type="Pfam" id="PF13426">
    <property type="entry name" value="PAS_9"/>
    <property type="match status" value="1"/>
</dbReference>
<dbReference type="AlphaFoldDB" id="A0A1M4VBR8"/>
<dbReference type="GO" id="GO:0043709">
    <property type="term" value="P:cell adhesion involved in single-species biofilm formation"/>
    <property type="evidence" value="ECO:0007669"/>
    <property type="project" value="TreeGrafter"/>
</dbReference>
<evidence type="ECO:0000259" key="4">
    <source>
        <dbReference type="PROSITE" id="PS50887"/>
    </source>
</evidence>
<dbReference type="NCBIfam" id="TIGR00254">
    <property type="entry name" value="GGDEF"/>
    <property type="match status" value="1"/>
</dbReference>
<accession>A0A1M4VBR8</accession>
<dbReference type="InterPro" id="IPR035965">
    <property type="entry name" value="PAS-like_dom_sf"/>
</dbReference>
<dbReference type="GO" id="GO:1902201">
    <property type="term" value="P:negative regulation of bacterial-type flagellum-dependent cell motility"/>
    <property type="evidence" value="ECO:0007669"/>
    <property type="project" value="TreeGrafter"/>
</dbReference>
<sequence length="601" mass="70630">MKKIILLFIIITLTQISLSYTLKIGVYENPPLMYAEDGKIKGILPEIMNYIAKKEKFTPQYVYLNFSDALDYLENDLIDMVLGAGYTKERDKIFEYNSVPLYDTYGKIFTNKHTKIQNFIDLKHKKIGVIKDDIFYTGEKGLKNINEMLDLDINFIEFNTHEEMCKSLSKNEIDAGLLNYYSGITLYKKYNLVETPISFYIINAYIIYHKKSLKDIIQKIDIELSELKANKNSIYYTVTNKYIFNFKFPTWIKLFVFFSLIILISLSFIILLMRNIIQKRTIELKKQIEITKSKNEELRFLLDSLEAYTRELQFTKEKLEKSETLLKAIIENSQDGILFVDKKLNIILANSVFKKWTKRDFKKELKEGDNLKDVFKGENLFFKEIEIAIKEKRKFFVEKEIKRFDGSKYWVSNSYYPIFQSKEIQGIALISRDITKSKKNELVLQKMAHFDSLTNVYNRHAGFQLLNEIISLSKRNGIPVTIGFIDVDNLKNINDTYGHFEGDKSLKIIANTIKKHIRESDIVARYGGDEFFIGLYNCRLENARRLEKNIAKELKKLSEKNKINYSVSFGFIEYNHSETLDSIISKADEIMYKNKRKKKKL</sequence>
<evidence type="ECO:0000259" key="3">
    <source>
        <dbReference type="PROSITE" id="PS50113"/>
    </source>
</evidence>
<dbReference type="EMBL" id="FQUI01000010">
    <property type="protein sequence ID" value="SHE66320.1"/>
    <property type="molecule type" value="Genomic_DNA"/>
</dbReference>
<evidence type="ECO:0000256" key="1">
    <source>
        <dbReference type="SAM" id="Coils"/>
    </source>
</evidence>
<dbReference type="InterPro" id="IPR000700">
    <property type="entry name" value="PAS-assoc_C"/>
</dbReference>
<evidence type="ECO:0000256" key="2">
    <source>
        <dbReference type="SAM" id="Phobius"/>
    </source>
</evidence>
<dbReference type="Pfam" id="PF00990">
    <property type="entry name" value="GGDEF"/>
    <property type="match status" value="1"/>
</dbReference>
<dbReference type="Gene3D" id="3.30.450.20">
    <property type="entry name" value="PAS domain"/>
    <property type="match status" value="1"/>
</dbReference>
<keyword evidence="2" id="KW-0472">Membrane</keyword>
<feature type="domain" description="PAC" evidence="3">
    <location>
        <begin position="395"/>
        <end position="446"/>
    </location>
</feature>
<dbReference type="SUPFAM" id="SSF53850">
    <property type="entry name" value="Periplasmic binding protein-like II"/>
    <property type="match status" value="1"/>
</dbReference>
<dbReference type="InterPro" id="IPR029787">
    <property type="entry name" value="Nucleotide_cyclase"/>
</dbReference>
<dbReference type="Proteomes" id="UP000184334">
    <property type="component" value="Unassembled WGS sequence"/>
</dbReference>
<dbReference type="STRING" id="1122195.SAMN02745164_00897"/>
<dbReference type="SMART" id="SM00062">
    <property type="entry name" value="PBPb"/>
    <property type="match status" value="1"/>
</dbReference>
<dbReference type="Pfam" id="PF00497">
    <property type="entry name" value="SBP_bac_3"/>
    <property type="match status" value="1"/>
</dbReference>
<keyword evidence="6" id="KW-1185">Reference proteome</keyword>